<dbReference type="RefSeq" id="WP_207861766.1">
    <property type="nucleotide sequence ID" value="NZ_JAFREP010000027.1"/>
</dbReference>
<protein>
    <recommendedName>
        <fullName evidence="3">Sortilin N-terminal domain-containing protein</fullName>
    </recommendedName>
</protein>
<dbReference type="PANTHER" id="PTHR43739">
    <property type="entry name" value="XYLOGLUCANASE (EUROFUNG)"/>
    <property type="match status" value="1"/>
</dbReference>
<dbReference type="EMBL" id="JAFREP010000027">
    <property type="protein sequence ID" value="MBO1321794.1"/>
    <property type="molecule type" value="Genomic_DNA"/>
</dbReference>
<evidence type="ECO:0000313" key="5">
    <source>
        <dbReference type="Proteomes" id="UP000664417"/>
    </source>
</evidence>
<keyword evidence="1" id="KW-0677">Repeat</keyword>
<evidence type="ECO:0000313" key="4">
    <source>
        <dbReference type="EMBL" id="MBO1321794.1"/>
    </source>
</evidence>
<dbReference type="Gene3D" id="2.60.40.10">
    <property type="entry name" value="Immunoglobulins"/>
    <property type="match status" value="1"/>
</dbReference>
<evidence type="ECO:0000256" key="1">
    <source>
        <dbReference type="ARBA" id="ARBA00022737"/>
    </source>
</evidence>
<proteinExistence type="predicted"/>
<dbReference type="Proteomes" id="UP000664417">
    <property type="component" value="Unassembled WGS sequence"/>
</dbReference>
<dbReference type="InterPro" id="IPR031778">
    <property type="entry name" value="Sortilin_N"/>
</dbReference>
<dbReference type="InterPro" id="IPR013783">
    <property type="entry name" value="Ig-like_fold"/>
</dbReference>
<evidence type="ECO:0000259" key="3">
    <source>
        <dbReference type="Pfam" id="PF15902"/>
    </source>
</evidence>
<dbReference type="Pfam" id="PF15902">
    <property type="entry name" value="Sortilin-Vps10"/>
    <property type="match status" value="1"/>
</dbReference>
<feature type="chain" id="PRO_5035285199" description="Sortilin N-terminal domain-containing protein" evidence="2">
    <location>
        <begin position="21"/>
        <end position="905"/>
    </location>
</feature>
<feature type="domain" description="Sortilin N-terminal" evidence="3">
    <location>
        <begin position="245"/>
        <end position="364"/>
    </location>
</feature>
<dbReference type="InterPro" id="IPR015943">
    <property type="entry name" value="WD40/YVTN_repeat-like_dom_sf"/>
</dbReference>
<keyword evidence="2" id="KW-0732">Signal</keyword>
<keyword evidence="5" id="KW-1185">Reference proteome</keyword>
<accession>A0A8J7U6D3</accession>
<name>A0A8J7U6D3_9BACT</name>
<feature type="signal peptide" evidence="2">
    <location>
        <begin position="1"/>
        <end position="20"/>
    </location>
</feature>
<dbReference type="PANTHER" id="PTHR43739:SF5">
    <property type="entry name" value="EXO-ALPHA-SIALIDASE"/>
    <property type="match status" value="1"/>
</dbReference>
<evidence type="ECO:0000256" key="2">
    <source>
        <dbReference type="SAM" id="SignalP"/>
    </source>
</evidence>
<dbReference type="AlphaFoldDB" id="A0A8J7U6D3"/>
<dbReference type="InterPro" id="IPR052025">
    <property type="entry name" value="Xyloglucanase_GH74"/>
</dbReference>
<dbReference type="Gene3D" id="2.130.10.10">
    <property type="entry name" value="YVTN repeat-like/Quinoprotein amine dehydrogenase"/>
    <property type="match status" value="4"/>
</dbReference>
<sequence>MKKILATVLAGLSLSGLVSGQVPTIRTEPGAKLYGEEEQIKARKEWFAERRGLKQMPDANTLWREAVAETKAAELRARFYQPGQVWVNRGPNSMTMLNWAMGRVAGRVSAFAYDPTDAQKLYLGTASGGLWISDDDGINWTSVFDGQGTQSIGSLKIQEGAPGQPNIIWAGTGEQGSRCSGYSGIGLLKSMDGGQTWQDANGSGEATLNVTNVTAIELHPTQPDVILAGGERFCQEDGSAFYGGLYRSADAGATWTRVLNTAVNDIIADPENPGTFYTVLGRWGNASDGVYKSTDGGINWDRLESTIPFGETIGRARLAMAPSDSSILYLLANVGSETPLYRTNDGGDTWALVNADACTGQCSYNLCIAVHPTNPDEILVGTLRVARSTDGGPNLAEIVDGWGSSQTVHQDTHVVRYDLRAGQNGDRYWVGSDGGLWRTDDAGANYANLNDQLNITQFYDIAVHPDQADHILGGAQDNSSARTVNNLVWEVTVVTGDGFTNLFDPLDPNVVFQTSYPFGGTPSIVRSTTGGAPRAFQWLPMTGVTPNEPTGWVLPMDNAVMPGNQQTGIFIGTNRIYRSVDQGDTWTGLGSAFDETRPIAFVVSTRTGDNIVAMAATQSSNRIFISRNADEAAPVWTEITSDYPGGSVTDMALDPNDDQRIYLTRGGFNEAQFYRSDNGGTNWTPMGTGLPNVPANTVAVDPLQAGRVFVGNDIGVFVSVDSGQNFEPFMPGLPMGVMVTDLEIDDNPYWLTLGSYGRGAWQIALTARQISVEGQSQYSLCRGYDTALPFTVNGASGQVTYNWRISSGPDTDLAQFSATDVNAPNFTANAVGDYSLICDVNDGGLTAEFVVNISVAHATDRLMPMTSRWMSRVGDAEWQAQDDRVVDNVLNVLDLIDEANSGTCN</sequence>
<dbReference type="CDD" id="cd15482">
    <property type="entry name" value="Sialidase_non-viral"/>
    <property type="match status" value="1"/>
</dbReference>
<comment type="caution">
    <text evidence="4">The sequence shown here is derived from an EMBL/GenBank/DDBJ whole genome shotgun (WGS) entry which is preliminary data.</text>
</comment>
<reference evidence="4" key="1">
    <citation type="submission" date="2021-03" db="EMBL/GenBank/DDBJ databases">
        <authorList>
            <person name="Wang G."/>
        </authorList>
    </citation>
    <scope>NUCLEOTIDE SEQUENCE</scope>
    <source>
        <strain evidence="4">KCTC 12899</strain>
    </source>
</reference>
<organism evidence="4 5">
    <name type="scientific">Acanthopleuribacter pedis</name>
    <dbReference type="NCBI Taxonomy" id="442870"/>
    <lineage>
        <taxon>Bacteria</taxon>
        <taxon>Pseudomonadati</taxon>
        <taxon>Acidobacteriota</taxon>
        <taxon>Holophagae</taxon>
        <taxon>Acanthopleuribacterales</taxon>
        <taxon>Acanthopleuribacteraceae</taxon>
        <taxon>Acanthopleuribacter</taxon>
    </lineage>
</organism>
<dbReference type="GO" id="GO:0010411">
    <property type="term" value="P:xyloglucan metabolic process"/>
    <property type="evidence" value="ECO:0007669"/>
    <property type="project" value="TreeGrafter"/>
</dbReference>
<gene>
    <name evidence="4" type="ORF">J3U88_25165</name>
</gene>
<dbReference type="SUPFAM" id="SSF110296">
    <property type="entry name" value="Oligoxyloglucan reducing end-specific cellobiohydrolase"/>
    <property type="match status" value="3"/>
</dbReference>